<dbReference type="AlphaFoldDB" id="A0A0E9T5J1"/>
<dbReference type="EMBL" id="GBXM01059688">
    <property type="protein sequence ID" value="JAH48889.1"/>
    <property type="molecule type" value="Transcribed_RNA"/>
</dbReference>
<evidence type="ECO:0000256" key="1">
    <source>
        <dbReference type="SAM" id="MobiDB-lite"/>
    </source>
</evidence>
<sequence length="20" mass="2315">MQSGKSKTKRNSHFGHTVHF</sequence>
<reference evidence="2" key="1">
    <citation type="submission" date="2014-11" db="EMBL/GenBank/DDBJ databases">
        <authorList>
            <person name="Amaro Gonzalez C."/>
        </authorList>
    </citation>
    <scope>NUCLEOTIDE SEQUENCE</scope>
</reference>
<reference evidence="2" key="2">
    <citation type="journal article" date="2015" name="Fish Shellfish Immunol.">
        <title>Early steps in the European eel (Anguilla anguilla)-Vibrio vulnificus interaction in the gills: Role of the RtxA13 toxin.</title>
        <authorList>
            <person name="Callol A."/>
            <person name="Pajuelo D."/>
            <person name="Ebbesson L."/>
            <person name="Teles M."/>
            <person name="MacKenzie S."/>
            <person name="Amaro C."/>
        </authorList>
    </citation>
    <scope>NUCLEOTIDE SEQUENCE</scope>
</reference>
<evidence type="ECO:0000313" key="2">
    <source>
        <dbReference type="EMBL" id="JAH48889.1"/>
    </source>
</evidence>
<name>A0A0E9T5J1_ANGAN</name>
<proteinExistence type="predicted"/>
<protein>
    <submittedName>
        <fullName evidence="2">Uncharacterized protein</fullName>
    </submittedName>
</protein>
<accession>A0A0E9T5J1</accession>
<feature type="region of interest" description="Disordered" evidence="1">
    <location>
        <begin position="1"/>
        <end position="20"/>
    </location>
</feature>
<organism evidence="2">
    <name type="scientific">Anguilla anguilla</name>
    <name type="common">European freshwater eel</name>
    <name type="synonym">Muraena anguilla</name>
    <dbReference type="NCBI Taxonomy" id="7936"/>
    <lineage>
        <taxon>Eukaryota</taxon>
        <taxon>Metazoa</taxon>
        <taxon>Chordata</taxon>
        <taxon>Craniata</taxon>
        <taxon>Vertebrata</taxon>
        <taxon>Euteleostomi</taxon>
        <taxon>Actinopterygii</taxon>
        <taxon>Neopterygii</taxon>
        <taxon>Teleostei</taxon>
        <taxon>Anguilliformes</taxon>
        <taxon>Anguillidae</taxon>
        <taxon>Anguilla</taxon>
    </lineage>
</organism>